<dbReference type="EMBL" id="BART01015349">
    <property type="protein sequence ID" value="GAG83328.1"/>
    <property type="molecule type" value="Genomic_DNA"/>
</dbReference>
<evidence type="ECO:0000313" key="1">
    <source>
        <dbReference type="EMBL" id="GAG83328.1"/>
    </source>
</evidence>
<organism evidence="1">
    <name type="scientific">marine sediment metagenome</name>
    <dbReference type="NCBI Taxonomy" id="412755"/>
    <lineage>
        <taxon>unclassified sequences</taxon>
        <taxon>metagenomes</taxon>
        <taxon>ecological metagenomes</taxon>
    </lineage>
</organism>
<protein>
    <submittedName>
        <fullName evidence="1">Uncharacterized protein</fullName>
    </submittedName>
</protein>
<comment type="caution">
    <text evidence="1">The sequence shown here is derived from an EMBL/GenBank/DDBJ whole genome shotgun (WGS) entry which is preliminary data.</text>
</comment>
<dbReference type="AlphaFoldDB" id="X1BGS9"/>
<accession>X1BGS9</accession>
<feature type="non-terminal residue" evidence="1">
    <location>
        <position position="1"/>
    </location>
</feature>
<reference evidence="1" key="1">
    <citation type="journal article" date="2014" name="Front. Microbiol.">
        <title>High frequency of phylogenetically diverse reductive dehalogenase-homologous genes in deep subseafloor sedimentary metagenomes.</title>
        <authorList>
            <person name="Kawai M."/>
            <person name="Futagami T."/>
            <person name="Toyoda A."/>
            <person name="Takaki Y."/>
            <person name="Nishi S."/>
            <person name="Hori S."/>
            <person name="Arai W."/>
            <person name="Tsubouchi T."/>
            <person name="Morono Y."/>
            <person name="Uchiyama I."/>
            <person name="Ito T."/>
            <person name="Fujiyama A."/>
            <person name="Inagaki F."/>
            <person name="Takami H."/>
        </authorList>
    </citation>
    <scope>NUCLEOTIDE SEQUENCE</scope>
    <source>
        <strain evidence="1">Expedition CK06-06</strain>
    </source>
</reference>
<proteinExistence type="predicted"/>
<name>X1BGS9_9ZZZZ</name>
<sequence>EGNTQSLVIMTCTLDEWFREMKGFYEEKNWDGGDG</sequence>
<gene>
    <name evidence="1" type="ORF">S01H4_29831</name>
</gene>